<protein>
    <submittedName>
        <fullName evidence="1">SDR family oxidoreductase</fullName>
    </submittedName>
</protein>
<evidence type="ECO:0000313" key="1">
    <source>
        <dbReference type="EMBL" id="CAD7040196.1"/>
    </source>
</evidence>
<dbReference type="PANTHER" id="PTHR43544:SF12">
    <property type="entry name" value="NAD(P)-BINDING ROSSMANN-FOLD SUPERFAMILY PROTEIN"/>
    <property type="match status" value="1"/>
</dbReference>
<organism evidence="1 2">
    <name type="scientific">Pseudorhizobium halotolerans</name>
    <dbReference type="NCBI Taxonomy" id="1233081"/>
    <lineage>
        <taxon>Bacteria</taxon>
        <taxon>Pseudomonadati</taxon>
        <taxon>Pseudomonadota</taxon>
        <taxon>Alphaproteobacteria</taxon>
        <taxon>Hyphomicrobiales</taxon>
        <taxon>Rhizobiaceae</taxon>
        <taxon>Rhizobium/Agrobacterium group</taxon>
        <taxon>Pseudorhizobium</taxon>
    </lineage>
</organism>
<dbReference type="PANTHER" id="PTHR43544">
    <property type="entry name" value="SHORT-CHAIN DEHYDROGENASE/REDUCTASE"/>
    <property type="match status" value="1"/>
</dbReference>
<name>A0ABM8PP39_9HYPH</name>
<evidence type="ECO:0000313" key="2">
    <source>
        <dbReference type="Proteomes" id="UP000601041"/>
    </source>
</evidence>
<keyword evidence="2" id="KW-1185">Reference proteome</keyword>
<accession>A0ABM8PP39</accession>
<dbReference type="Proteomes" id="UP000601041">
    <property type="component" value="Unassembled WGS sequence"/>
</dbReference>
<dbReference type="InterPro" id="IPR002347">
    <property type="entry name" value="SDR_fam"/>
</dbReference>
<dbReference type="InterPro" id="IPR051468">
    <property type="entry name" value="Fungal_SecMetab_SDRs"/>
</dbReference>
<dbReference type="Pfam" id="PF13561">
    <property type="entry name" value="adh_short_C2"/>
    <property type="match status" value="1"/>
</dbReference>
<dbReference type="InterPro" id="IPR036291">
    <property type="entry name" value="NAD(P)-bd_dom_sf"/>
</dbReference>
<dbReference type="RefSeq" id="WP_142588168.1">
    <property type="nucleotide sequence ID" value="NZ_CABFWE030000005.1"/>
</dbReference>
<dbReference type="EMBL" id="CABFWE030000005">
    <property type="protein sequence ID" value="CAD7040196.1"/>
    <property type="molecule type" value="Genomic_DNA"/>
</dbReference>
<comment type="caution">
    <text evidence="1">The sequence shown here is derived from an EMBL/GenBank/DDBJ whole genome shotgun (WGS) entry which is preliminary data.</text>
</comment>
<gene>
    <name evidence="1" type="ORF">RHAB21_03016</name>
</gene>
<dbReference type="SUPFAM" id="SSF51735">
    <property type="entry name" value="NAD(P)-binding Rossmann-fold domains"/>
    <property type="match status" value="1"/>
</dbReference>
<dbReference type="Gene3D" id="3.40.50.720">
    <property type="entry name" value="NAD(P)-binding Rossmann-like Domain"/>
    <property type="match status" value="1"/>
</dbReference>
<proteinExistence type="predicted"/>
<dbReference type="PRINTS" id="PR00081">
    <property type="entry name" value="GDHRDH"/>
</dbReference>
<sequence>MPRGRIKSLPSGYRALVVGASGGIGAAAAELLRDEPGCGGVETLSRRDDGLDLTEEGTIAAAAERLRDGTPFDLVFDATGALTIDGIGPEKTIRVLDPQAMAKQFAVNAIGPALIFKHFLPLLRRDRRAVFATLSARVGSIGDNRLGGWISYRASKAALNQIVRTTAIEAARTHPQAVIAALHPGTVTTPLSEPYSAGRERLSPDHSARMLLDVLDGLQPAQSGRFFAYDGSAIEW</sequence>
<reference evidence="1 2" key="1">
    <citation type="submission" date="2020-11" db="EMBL/GenBank/DDBJ databases">
        <authorList>
            <person name="Lassalle F."/>
        </authorList>
    </citation>
    <scope>NUCLEOTIDE SEQUENCE [LARGE SCALE GENOMIC DNA]</scope>
    <source>
        <strain evidence="1 2">AB21</strain>
    </source>
</reference>